<keyword evidence="3" id="KW-0732">Signal</keyword>
<evidence type="ECO:0000256" key="1">
    <source>
        <dbReference type="PIRNR" id="PIRNR036551"/>
    </source>
</evidence>
<dbReference type="RefSeq" id="WP_197539782.1">
    <property type="nucleotide sequence ID" value="NZ_BCTH01000062.1"/>
</dbReference>
<keyword evidence="1 4" id="KW-0378">Hydrolase</keyword>
<keyword evidence="5" id="KW-1185">Reference proteome</keyword>
<dbReference type="Gene3D" id="3.30.386.10">
    <property type="entry name" value="Chitosanase, subunit A, domain 2"/>
    <property type="match status" value="1"/>
</dbReference>
<dbReference type="InterPro" id="IPR023346">
    <property type="entry name" value="Lysozyme-like_dom_sf"/>
</dbReference>
<reference evidence="4 5" key="1">
    <citation type="journal article" date="2015" name="Genome Announc.">
        <title>Genome Sequence of Mushroom Soft-Rot Pathogen Janthinobacterium agaricidamnosum.</title>
        <authorList>
            <person name="Graupner K."/>
            <person name="Lackner G."/>
            <person name="Hertweck C."/>
        </authorList>
    </citation>
    <scope>NUCLEOTIDE SEQUENCE [LARGE SCALE GENOMIC DNA]</scope>
    <source>
        <strain evidence="5">NBRC 102515 / DSM 9628</strain>
    </source>
</reference>
<dbReference type="SUPFAM" id="SSF53955">
    <property type="entry name" value="Lysozyme-like"/>
    <property type="match status" value="1"/>
</dbReference>
<evidence type="ECO:0000313" key="4">
    <source>
        <dbReference type="EMBL" id="CDG81766.1"/>
    </source>
</evidence>
<comment type="similarity">
    <text evidence="1">Belongs to the glycosyl hydrolase 46 family.</text>
</comment>
<dbReference type="GO" id="GO:0005975">
    <property type="term" value="P:carbohydrate metabolic process"/>
    <property type="evidence" value="ECO:0007669"/>
    <property type="project" value="UniProtKB-UniRule"/>
</dbReference>
<gene>
    <name evidence="4" type="primary">csn</name>
    <name evidence="4" type="ORF">GJA_1111</name>
</gene>
<dbReference type="GO" id="GO:0016977">
    <property type="term" value="F:chitosanase activity"/>
    <property type="evidence" value="ECO:0007669"/>
    <property type="project" value="UniProtKB-UniRule"/>
</dbReference>
<protein>
    <recommendedName>
        <fullName evidence="1">Chitosanase</fullName>
        <ecNumber evidence="1">3.2.1.132</ecNumber>
    </recommendedName>
</protein>
<name>W0V1L1_9BURK</name>
<proteinExistence type="inferred from homology"/>
<dbReference type="Gene3D" id="1.20.141.10">
    <property type="entry name" value="Chitosanase, subunit A, domain 1"/>
    <property type="match status" value="1"/>
</dbReference>
<comment type="function">
    <text evidence="1">Aids in the defense against invading fungal pathogens by degrading their cell wall chitosan.</text>
</comment>
<dbReference type="HOGENOM" id="CLU_067742_1_0_4"/>
<dbReference type="PIRSF" id="PIRSF036551">
    <property type="entry name" value="Chitosanase"/>
    <property type="match status" value="1"/>
</dbReference>
<sequence>MTYIAPYMRRKHAAVLLAISVGLTLGACGGGNAEPGAAATSLQGRVVVVNTPDGLNAPDKKELAMELVSSSENSTLDWKSQYAIIEDIGDERGYTAGLVGFTSATDDMLDLVKAYTVAEPGNILSQYLPALQQVNHSASHAGLDPNFVPDWKNAATDPVFQQAQMNVLNAQYFDPAVILAKQDGLGTLGQFIYYDAIVMHGPGSAKKPHSLQGIRAAALLKALPPARKGDETAYLAAFLDARRALMLTESDHKHNIDRIDTQQRLFLTSGNLNLNTPLSWKVNHDPYQIN</sequence>
<feature type="active site" description="Proton donor" evidence="2">
    <location>
        <position position="72"/>
    </location>
</feature>
<dbReference type="CDD" id="cd00978">
    <property type="entry name" value="chitosanase_GH46"/>
    <property type="match status" value="1"/>
</dbReference>
<dbReference type="EC" id="3.2.1.132" evidence="1"/>
<dbReference type="EMBL" id="HG322949">
    <property type="protein sequence ID" value="CDG81766.1"/>
    <property type="molecule type" value="Genomic_DNA"/>
</dbReference>
<keyword evidence="1 4" id="KW-0326">Glycosidase</keyword>
<dbReference type="PATRIC" id="fig|1349767.4.peg.2837"/>
<evidence type="ECO:0000256" key="2">
    <source>
        <dbReference type="PIRSR" id="PIRSR036551-1"/>
    </source>
</evidence>
<keyword evidence="1" id="KW-0964">Secreted</keyword>
<accession>W0V1L1</accession>
<feature type="active site" description="Nucleophile" evidence="2">
    <location>
        <position position="90"/>
    </location>
</feature>
<feature type="chain" id="PRO_5004798026" description="Chitosanase" evidence="3">
    <location>
        <begin position="28"/>
        <end position="290"/>
    </location>
</feature>
<dbReference type="AlphaFoldDB" id="W0V1L1"/>
<dbReference type="Pfam" id="PF01374">
    <property type="entry name" value="Glyco_hydro_46"/>
    <property type="match status" value="1"/>
</dbReference>
<feature type="signal peptide" evidence="3">
    <location>
        <begin position="1"/>
        <end position="27"/>
    </location>
</feature>
<dbReference type="eggNOG" id="COG3409">
    <property type="taxonomic scope" value="Bacteria"/>
</dbReference>
<dbReference type="Proteomes" id="UP000027604">
    <property type="component" value="Chromosome I"/>
</dbReference>
<dbReference type="InterPro" id="IPR023099">
    <property type="entry name" value="Glyco_hydro_46_N"/>
</dbReference>
<dbReference type="GO" id="GO:0005576">
    <property type="term" value="C:extracellular region"/>
    <property type="evidence" value="ECO:0007669"/>
    <property type="project" value="UniProtKB-SubCell"/>
</dbReference>
<comment type="subcellular location">
    <subcellularLocation>
        <location evidence="1">Secreted</location>
    </subcellularLocation>
</comment>
<dbReference type="InterPro" id="IPR000400">
    <property type="entry name" value="Glyco_hydro_46"/>
</dbReference>
<dbReference type="PROSITE" id="PS60000">
    <property type="entry name" value="CHITOSANASE_46_80"/>
    <property type="match status" value="1"/>
</dbReference>
<dbReference type="KEGG" id="jag:GJA_1111"/>
<dbReference type="STRING" id="1349767.GJA_1111"/>
<evidence type="ECO:0000313" key="5">
    <source>
        <dbReference type="Proteomes" id="UP000027604"/>
    </source>
</evidence>
<evidence type="ECO:0000256" key="3">
    <source>
        <dbReference type="SAM" id="SignalP"/>
    </source>
</evidence>
<organism evidence="4 5">
    <name type="scientific">Janthinobacterium agaricidamnosum NBRC 102515 = DSM 9628</name>
    <dbReference type="NCBI Taxonomy" id="1349767"/>
    <lineage>
        <taxon>Bacteria</taxon>
        <taxon>Pseudomonadati</taxon>
        <taxon>Pseudomonadota</taxon>
        <taxon>Betaproteobacteria</taxon>
        <taxon>Burkholderiales</taxon>
        <taxon>Oxalobacteraceae</taxon>
        <taxon>Janthinobacterium</taxon>
    </lineage>
</organism>
<comment type="catalytic activity">
    <reaction evidence="1">
        <text>Endohydrolysis of beta-(1-&gt;4)-linkages between D-glucosamine residues in a partly acetylated chitosan.</text>
        <dbReference type="EC" id="3.2.1.132"/>
    </reaction>
</comment>